<dbReference type="AlphaFoldDB" id="A0A1A6A4Z5"/>
<feature type="compositionally biased region" description="Polar residues" evidence="16">
    <location>
        <begin position="840"/>
        <end position="850"/>
    </location>
</feature>
<feature type="compositionally biased region" description="Polar residues" evidence="16">
    <location>
        <begin position="220"/>
        <end position="236"/>
    </location>
</feature>
<keyword evidence="21" id="KW-1185">Reference proteome</keyword>
<evidence type="ECO:0000256" key="3">
    <source>
        <dbReference type="ARBA" id="ARBA00022475"/>
    </source>
</evidence>
<feature type="region of interest" description="Disordered" evidence="16">
    <location>
        <begin position="220"/>
        <end position="269"/>
    </location>
</feature>
<feature type="domain" description="Glycoside hydrolase family 5" evidence="18">
    <location>
        <begin position="364"/>
        <end position="608"/>
    </location>
</feature>
<dbReference type="EC" id="3.2.1.58" evidence="14"/>
<feature type="transmembrane region" description="Helical" evidence="17">
    <location>
        <begin position="194"/>
        <end position="217"/>
    </location>
</feature>
<evidence type="ECO:0000256" key="13">
    <source>
        <dbReference type="ARBA" id="ARBA00037126"/>
    </source>
</evidence>
<dbReference type="VEuPathDB" id="FungiDB:I303_04469"/>
<feature type="compositionally biased region" description="Low complexity" evidence="16">
    <location>
        <begin position="245"/>
        <end position="265"/>
    </location>
</feature>
<evidence type="ECO:0000256" key="10">
    <source>
        <dbReference type="ARBA" id="ARBA00023295"/>
    </source>
</evidence>
<evidence type="ECO:0000313" key="21">
    <source>
        <dbReference type="Proteomes" id="UP000078595"/>
    </source>
</evidence>
<dbReference type="EMBL" id="KI894031">
    <property type="protein sequence ID" value="OBR85137.1"/>
    <property type="molecule type" value="Genomic_DNA"/>
</dbReference>
<dbReference type="Pfam" id="PF00150">
    <property type="entry name" value="Cellulase"/>
    <property type="match status" value="1"/>
</dbReference>
<evidence type="ECO:0000256" key="15">
    <source>
        <dbReference type="ARBA" id="ARBA00041260"/>
    </source>
</evidence>
<keyword evidence="3" id="KW-1003">Cell membrane</keyword>
<protein>
    <recommendedName>
        <fullName evidence="14">glucan 1,3-beta-glucosidase</fullName>
        <ecNumber evidence="14">3.2.1.58</ecNumber>
    </recommendedName>
    <alternativeName>
        <fullName evidence="15">Exo-1,3-beta-glucanase D</fullName>
    </alternativeName>
</protein>
<dbReference type="Gene3D" id="3.20.20.80">
    <property type="entry name" value="Glycosidases"/>
    <property type="match status" value="1"/>
</dbReference>
<keyword evidence="9" id="KW-0325">Glycoprotein</keyword>
<evidence type="ECO:0000256" key="11">
    <source>
        <dbReference type="ARBA" id="ARBA00023316"/>
    </source>
</evidence>
<evidence type="ECO:0000313" key="20">
    <source>
        <dbReference type="EMBL" id="WWC61968.1"/>
    </source>
</evidence>
<proteinExistence type="inferred from homology"/>
<keyword evidence="11" id="KW-0961">Cell wall biogenesis/degradation</keyword>
<dbReference type="GO" id="GO:0005886">
    <property type="term" value="C:plasma membrane"/>
    <property type="evidence" value="ECO:0007669"/>
    <property type="project" value="UniProtKB-SubCell"/>
</dbReference>
<keyword evidence="8 17" id="KW-0472">Membrane</keyword>
<feature type="compositionally biased region" description="Polar residues" evidence="16">
    <location>
        <begin position="82"/>
        <end position="91"/>
    </location>
</feature>
<comment type="similarity">
    <text evidence="2">Belongs to the glycosyl hydrolase 5 (cellulase A) family.</text>
</comment>
<evidence type="ECO:0000256" key="6">
    <source>
        <dbReference type="ARBA" id="ARBA00022968"/>
    </source>
</evidence>
<dbReference type="KEGG" id="kdj:28968168"/>
<comment type="function">
    <text evidence="13">Glucosidase involved in the degradation of cellulosic biomass. Active on lichenan.</text>
</comment>
<dbReference type="GO" id="GO:0005576">
    <property type="term" value="C:extracellular region"/>
    <property type="evidence" value="ECO:0007669"/>
    <property type="project" value="TreeGrafter"/>
</dbReference>
<dbReference type="PANTHER" id="PTHR31297:SF34">
    <property type="entry name" value="GLUCAN 1,3-BETA-GLUCOSIDASE 2"/>
    <property type="match status" value="1"/>
</dbReference>
<evidence type="ECO:0000256" key="16">
    <source>
        <dbReference type="SAM" id="MobiDB-lite"/>
    </source>
</evidence>
<feature type="compositionally biased region" description="Polar residues" evidence="16">
    <location>
        <begin position="134"/>
        <end position="149"/>
    </location>
</feature>
<dbReference type="EMBL" id="CP144534">
    <property type="protein sequence ID" value="WWC61968.1"/>
    <property type="molecule type" value="Genomic_DNA"/>
</dbReference>
<reference evidence="20" key="3">
    <citation type="submission" date="2024-02" db="EMBL/GenBank/DDBJ databases">
        <title>Comparative genomics of Cryptococcus and Kwoniella reveals pathogenesis evolution and contrasting modes of karyotype evolution via chromosome fusion or intercentromeric recombination.</title>
        <authorList>
            <person name="Coelho M.A."/>
            <person name="David-Palma M."/>
            <person name="Shea T."/>
            <person name="Bowers K."/>
            <person name="McGinley-Smith S."/>
            <person name="Mohammad A.W."/>
            <person name="Gnirke A."/>
            <person name="Yurkov A.M."/>
            <person name="Nowrousian M."/>
            <person name="Sun S."/>
            <person name="Cuomo C.A."/>
            <person name="Heitman J."/>
        </authorList>
    </citation>
    <scope>NUCLEOTIDE SEQUENCE</scope>
    <source>
        <strain evidence="20">CBS 10117</strain>
    </source>
</reference>
<reference evidence="19" key="1">
    <citation type="submission" date="2013-07" db="EMBL/GenBank/DDBJ databases">
        <title>The Genome Sequence of Cryptococcus dejecticola CBS10117.</title>
        <authorList>
            <consortium name="The Broad Institute Genome Sequencing Platform"/>
            <person name="Cuomo C."/>
            <person name="Litvintseva A."/>
            <person name="Chen Y."/>
            <person name="Heitman J."/>
            <person name="Sun S."/>
            <person name="Springer D."/>
            <person name="Dromer F."/>
            <person name="Young S.K."/>
            <person name="Zeng Q."/>
            <person name="Gargeya S."/>
            <person name="Fitzgerald M."/>
            <person name="Abouelleil A."/>
            <person name="Alvarado L."/>
            <person name="Berlin A.M."/>
            <person name="Chapman S.B."/>
            <person name="Dewar J."/>
            <person name="Goldberg J."/>
            <person name="Griggs A."/>
            <person name="Gujja S."/>
            <person name="Hansen M."/>
            <person name="Howarth C."/>
            <person name="Imamovic A."/>
            <person name="Larimer J."/>
            <person name="McCowan C."/>
            <person name="Murphy C."/>
            <person name="Pearson M."/>
            <person name="Priest M."/>
            <person name="Roberts A."/>
            <person name="Saif S."/>
            <person name="Shea T."/>
            <person name="Sykes S."/>
            <person name="Wortman J."/>
            <person name="Nusbaum C."/>
            <person name="Birren B."/>
        </authorList>
    </citation>
    <scope>NUCLEOTIDE SEQUENCE [LARGE SCALE GENOMIC DNA]</scope>
    <source>
        <strain evidence="19">CBS 10117</strain>
    </source>
</reference>
<dbReference type="GeneID" id="28968168"/>
<keyword evidence="5" id="KW-0378">Hydrolase</keyword>
<dbReference type="InterPro" id="IPR017853">
    <property type="entry name" value="GH"/>
</dbReference>
<comment type="catalytic activity">
    <reaction evidence="12">
        <text>Successive hydrolysis of beta-D-glucose units from the non-reducing ends of (1-&gt;3)-beta-D-glucans, releasing alpha-glucose.</text>
        <dbReference type="EC" id="3.2.1.58"/>
    </reaction>
</comment>
<accession>A0A1A6A4Z5</accession>
<dbReference type="PANTHER" id="PTHR31297">
    <property type="entry name" value="GLUCAN ENDO-1,6-BETA-GLUCOSIDASE B"/>
    <property type="match status" value="1"/>
</dbReference>
<dbReference type="Proteomes" id="UP000078595">
    <property type="component" value="Chromosome 5"/>
</dbReference>
<dbReference type="FunFam" id="3.20.20.80:FF:000033">
    <property type="entry name" value="Glucan 1,3-beta-glucosidase A"/>
    <property type="match status" value="1"/>
</dbReference>
<evidence type="ECO:0000256" key="2">
    <source>
        <dbReference type="ARBA" id="ARBA00005641"/>
    </source>
</evidence>
<evidence type="ECO:0000256" key="14">
    <source>
        <dbReference type="ARBA" id="ARBA00038929"/>
    </source>
</evidence>
<feature type="region of interest" description="Disordered" evidence="16">
    <location>
        <begin position="1"/>
        <end position="104"/>
    </location>
</feature>
<feature type="region of interest" description="Disordered" evidence="16">
    <location>
        <begin position="838"/>
        <end position="867"/>
    </location>
</feature>
<dbReference type="GO" id="GO:0009986">
    <property type="term" value="C:cell surface"/>
    <property type="evidence" value="ECO:0007669"/>
    <property type="project" value="TreeGrafter"/>
</dbReference>
<dbReference type="SUPFAM" id="SSF51445">
    <property type="entry name" value="(Trans)glycosidases"/>
    <property type="match status" value="1"/>
</dbReference>
<evidence type="ECO:0000256" key="17">
    <source>
        <dbReference type="SAM" id="Phobius"/>
    </source>
</evidence>
<evidence type="ECO:0000256" key="5">
    <source>
        <dbReference type="ARBA" id="ARBA00022801"/>
    </source>
</evidence>
<evidence type="ECO:0000256" key="1">
    <source>
        <dbReference type="ARBA" id="ARBA00004401"/>
    </source>
</evidence>
<name>A0A1A6A4Z5_9TREE</name>
<sequence length="867" mass="93298">MAPSDSTNPAYTAVPNPGVSSPTQAEFPSPDPNSNADQAYSALGERNIRDSSLLSPGTPDPDQANLLGRPGSEYMPAPSIMTRDSTYSSLPGTPPLRGDERKSWGSGVGLAAAAEGISGAESRRPGSVRAPSNLAHSSLGWNNTTSDRLSVSDEDEEQGHITPAVAGIGAAEVQNEKPRWAEVGGESPKKSRKILYAGLGLGLLALIALGVGLGVGLTRKSTTNGSSTSQDGNAGTDNDKNESHSGTATGTATSAAPSATPTSGTQGSLITLEDGSTVTYDNPFGGNWHWDEANPFNSSARPNSWTPPLNEPWDFAKDRIYGVNLGGWLNTEPFIVPALYEKYASVNGQTAIDEYTLSQNMGNNLTAAMTEHYETFITERDFIEIASAGLNWIRLPMAFWAIETWDSEPYLERVSWTYVLKALKWARKYGIRVNLDLHNVPGSENGWNHSGKQGLPNWMNGPMGLANAQRSLDYIRTLAQFIAQDQYKDVVQMFGFINEPNGNALGMGPIGSFYIEAHNIIRDITGIGAGKGPQLSMHDAFLGIKNWYNFAPGMDRVALDQHNYMVFQDQQTGNLDNLKLQPCQWWADSTNTTFQTYGPVNTGEWSAAWNDCGQWVNNVGSGSRYDGTYDGYANKVTGSCDYWNDYTQWNQSTIDALSHFVLGSMDAFQDYFFWTWKIGNSTGSIPQPNPFWNYQLGLQHGWIPKDPRQAIGTCQAQGVAANEFDGTFSNPAVTGGAGAGTIAAADSSSFPWPPRSFTNIAAGDMDAIYQYTQTGDVITMPAPTFTSPGSTATIDAGNGWFNANADNRKAYTPIAGCSYAPEYSAATLGVPADACGAGLTQPTKRSQSIQSEKKAAFPAPTKPPSRR</sequence>
<dbReference type="OrthoDB" id="62120at2759"/>
<feature type="compositionally biased region" description="Polar residues" evidence="16">
    <location>
        <begin position="18"/>
        <end position="38"/>
    </location>
</feature>
<keyword evidence="6" id="KW-0735">Signal-anchor</keyword>
<keyword evidence="10" id="KW-0326">Glycosidase</keyword>
<dbReference type="GO" id="GO:0004338">
    <property type="term" value="F:glucan exo-1,3-beta-glucosidase activity"/>
    <property type="evidence" value="ECO:0007669"/>
    <property type="project" value="UniProtKB-EC"/>
</dbReference>
<keyword evidence="4 17" id="KW-0812">Transmembrane</keyword>
<dbReference type="GO" id="GO:0071555">
    <property type="term" value="P:cell wall organization"/>
    <property type="evidence" value="ECO:0007669"/>
    <property type="project" value="UniProtKB-KW"/>
</dbReference>
<reference evidence="20" key="2">
    <citation type="submission" date="2013-07" db="EMBL/GenBank/DDBJ databases">
        <authorList>
            <consortium name="The Broad Institute Genome Sequencing Platform"/>
            <person name="Cuomo C."/>
            <person name="Litvintseva A."/>
            <person name="Chen Y."/>
            <person name="Heitman J."/>
            <person name="Sun S."/>
            <person name="Springer D."/>
            <person name="Dromer F."/>
            <person name="Young S.K."/>
            <person name="Zeng Q."/>
            <person name="Gargeya S."/>
            <person name="Fitzgerald M."/>
            <person name="Abouelleil A."/>
            <person name="Alvarado L."/>
            <person name="Berlin A.M."/>
            <person name="Chapman S.B."/>
            <person name="Dewar J."/>
            <person name="Goldberg J."/>
            <person name="Griggs A."/>
            <person name="Gujja S."/>
            <person name="Hansen M."/>
            <person name="Howarth C."/>
            <person name="Imamovic A."/>
            <person name="Larimer J."/>
            <person name="McCowan C."/>
            <person name="Murphy C."/>
            <person name="Pearson M."/>
            <person name="Priest M."/>
            <person name="Roberts A."/>
            <person name="Saif S."/>
            <person name="Shea T."/>
            <person name="Sykes S."/>
            <person name="Wortman J."/>
            <person name="Nusbaum C."/>
            <person name="Birren B."/>
        </authorList>
    </citation>
    <scope>NUCLEOTIDE SEQUENCE</scope>
    <source>
        <strain evidence="20">CBS 10117</strain>
    </source>
</reference>
<evidence type="ECO:0000313" key="19">
    <source>
        <dbReference type="EMBL" id="OBR85137.1"/>
    </source>
</evidence>
<dbReference type="RefSeq" id="XP_018262979.1">
    <property type="nucleotide sequence ID" value="XM_018407768.1"/>
</dbReference>
<evidence type="ECO:0000259" key="18">
    <source>
        <dbReference type="Pfam" id="PF00150"/>
    </source>
</evidence>
<organism evidence="19">
    <name type="scientific">Kwoniella dejecticola CBS 10117</name>
    <dbReference type="NCBI Taxonomy" id="1296121"/>
    <lineage>
        <taxon>Eukaryota</taxon>
        <taxon>Fungi</taxon>
        <taxon>Dikarya</taxon>
        <taxon>Basidiomycota</taxon>
        <taxon>Agaricomycotina</taxon>
        <taxon>Tremellomycetes</taxon>
        <taxon>Tremellales</taxon>
        <taxon>Cryptococcaceae</taxon>
        <taxon>Kwoniella</taxon>
    </lineage>
</organism>
<feature type="region of interest" description="Disordered" evidence="16">
    <location>
        <begin position="116"/>
        <end position="158"/>
    </location>
</feature>
<dbReference type="InterPro" id="IPR001547">
    <property type="entry name" value="Glyco_hydro_5"/>
</dbReference>
<gene>
    <name evidence="19" type="ORF">I303_04469</name>
    <name evidence="20" type="ORF">I303_104554</name>
</gene>
<evidence type="ECO:0000256" key="12">
    <source>
        <dbReference type="ARBA" id="ARBA00036824"/>
    </source>
</evidence>
<evidence type="ECO:0000256" key="9">
    <source>
        <dbReference type="ARBA" id="ARBA00023180"/>
    </source>
</evidence>
<evidence type="ECO:0000256" key="8">
    <source>
        <dbReference type="ARBA" id="ARBA00023136"/>
    </source>
</evidence>
<evidence type="ECO:0000256" key="4">
    <source>
        <dbReference type="ARBA" id="ARBA00022692"/>
    </source>
</evidence>
<feature type="compositionally biased region" description="Polar residues" evidence="16">
    <location>
        <begin position="1"/>
        <end position="10"/>
    </location>
</feature>
<dbReference type="GO" id="GO:0009251">
    <property type="term" value="P:glucan catabolic process"/>
    <property type="evidence" value="ECO:0007669"/>
    <property type="project" value="TreeGrafter"/>
</dbReference>
<dbReference type="InterPro" id="IPR050386">
    <property type="entry name" value="Glycosyl_hydrolase_5"/>
</dbReference>
<evidence type="ECO:0000256" key="7">
    <source>
        <dbReference type="ARBA" id="ARBA00022989"/>
    </source>
</evidence>
<keyword evidence="7 17" id="KW-1133">Transmembrane helix</keyword>
<dbReference type="STRING" id="1296121.A0A1A6A4Z5"/>
<comment type="subcellular location">
    <subcellularLocation>
        <location evidence="1">Cell membrane</location>
        <topology evidence="1">Single-pass type II membrane protein</topology>
    </subcellularLocation>
</comment>